<keyword evidence="5" id="KW-0813">Transport</keyword>
<dbReference type="EMBL" id="JACGCM010002659">
    <property type="protein sequence ID" value="KAF6137288.1"/>
    <property type="molecule type" value="Genomic_DNA"/>
</dbReference>
<dbReference type="Pfam" id="PF00153">
    <property type="entry name" value="Mito_carr"/>
    <property type="match status" value="1"/>
</dbReference>
<dbReference type="GO" id="GO:0016020">
    <property type="term" value="C:membrane"/>
    <property type="evidence" value="ECO:0007669"/>
    <property type="project" value="UniProtKB-SubCell"/>
</dbReference>
<comment type="caution">
    <text evidence="6">The sequence shown here is derived from an EMBL/GenBank/DDBJ whole genome shotgun (WGS) entry which is preliminary data.</text>
</comment>
<dbReference type="Proteomes" id="UP000541444">
    <property type="component" value="Unassembled WGS sequence"/>
</dbReference>
<sequence length="135" mass="14781">MGRGGEGRSAKDLFCSATAGAVAGAISATFVCPLDVIKTRLQVHGLPDSAGRDFHLLPNEAREKLARSIINLRTKVISHRVLANRIHLFESERVGCGNCWSHGKVYTTTSKALPLEDKYEDSNLKVPRGFVYADR</sequence>
<protein>
    <recommendedName>
        <fullName evidence="8">Mitochondrial carrier protein</fullName>
    </recommendedName>
</protein>
<dbReference type="PROSITE" id="PS50920">
    <property type="entry name" value="SOLCAR"/>
    <property type="match status" value="1"/>
</dbReference>
<evidence type="ECO:0000313" key="6">
    <source>
        <dbReference type="EMBL" id="KAF6137288.1"/>
    </source>
</evidence>
<dbReference type="Gene3D" id="1.50.40.10">
    <property type="entry name" value="Mitochondrial carrier domain"/>
    <property type="match status" value="1"/>
</dbReference>
<keyword evidence="3 4" id="KW-0472">Membrane</keyword>
<evidence type="ECO:0008006" key="8">
    <source>
        <dbReference type="Google" id="ProtNLM"/>
    </source>
</evidence>
<reference evidence="6 7" key="1">
    <citation type="journal article" date="2020" name="IScience">
        <title>Genome Sequencing of the Endangered Kingdonia uniflora (Circaeasteraceae, Ranunculales) Reveals Potential Mechanisms of Evolutionary Specialization.</title>
        <authorList>
            <person name="Sun Y."/>
            <person name="Deng T."/>
            <person name="Zhang A."/>
            <person name="Moore M.J."/>
            <person name="Landis J.B."/>
            <person name="Lin N."/>
            <person name="Zhang H."/>
            <person name="Zhang X."/>
            <person name="Huang J."/>
            <person name="Zhang X."/>
            <person name="Sun H."/>
            <person name="Wang H."/>
        </authorList>
    </citation>
    <scope>NUCLEOTIDE SEQUENCE [LARGE SCALE GENOMIC DNA]</scope>
    <source>
        <strain evidence="6">TB1705</strain>
        <tissue evidence="6">Leaf</tissue>
    </source>
</reference>
<evidence type="ECO:0000313" key="7">
    <source>
        <dbReference type="Proteomes" id="UP000541444"/>
    </source>
</evidence>
<name>A0A7J7L3Z4_9MAGN</name>
<evidence type="ECO:0000256" key="2">
    <source>
        <dbReference type="ARBA" id="ARBA00022692"/>
    </source>
</evidence>
<feature type="repeat" description="Solcar" evidence="4">
    <location>
        <begin position="11"/>
        <end position="93"/>
    </location>
</feature>
<dbReference type="InterPro" id="IPR018108">
    <property type="entry name" value="MCP_transmembrane"/>
</dbReference>
<evidence type="ECO:0000256" key="3">
    <source>
        <dbReference type="ARBA" id="ARBA00023136"/>
    </source>
</evidence>
<gene>
    <name evidence="6" type="ORF">GIB67_036325</name>
</gene>
<evidence type="ECO:0000256" key="5">
    <source>
        <dbReference type="RuleBase" id="RU000488"/>
    </source>
</evidence>
<keyword evidence="7" id="KW-1185">Reference proteome</keyword>
<accession>A0A7J7L3Z4</accession>
<dbReference type="OrthoDB" id="1745330at2759"/>
<proteinExistence type="inferred from homology"/>
<comment type="similarity">
    <text evidence="5">Belongs to the mitochondrial carrier (TC 2.A.29) family.</text>
</comment>
<organism evidence="6 7">
    <name type="scientific">Kingdonia uniflora</name>
    <dbReference type="NCBI Taxonomy" id="39325"/>
    <lineage>
        <taxon>Eukaryota</taxon>
        <taxon>Viridiplantae</taxon>
        <taxon>Streptophyta</taxon>
        <taxon>Embryophyta</taxon>
        <taxon>Tracheophyta</taxon>
        <taxon>Spermatophyta</taxon>
        <taxon>Magnoliopsida</taxon>
        <taxon>Ranunculales</taxon>
        <taxon>Circaeasteraceae</taxon>
        <taxon>Kingdonia</taxon>
    </lineage>
</organism>
<evidence type="ECO:0000256" key="4">
    <source>
        <dbReference type="PROSITE-ProRule" id="PRU00282"/>
    </source>
</evidence>
<evidence type="ECO:0000256" key="1">
    <source>
        <dbReference type="ARBA" id="ARBA00004141"/>
    </source>
</evidence>
<dbReference type="AlphaFoldDB" id="A0A7J7L3Z4"/>
<comment type="subcellular location">
    <subcellularLocation>
        <location evidence="1">Membrane</location>
        <topology evidence="1">Multi-pass membrane protein</topology>
    </subcellularLocation>
</comment>
<keyword evidence="2 4" id="KW-0812">Transmembrane</keyword>
<dbReference type="SUPFAM" id="SSF103506">
    <property type="entry name" value="Mitochondrial carrier"/>
    <property type="match status" value="1"/>
</dbReference>
<dbReference type="InterPro" id="IPR023395">
    <property type="entry name" value="MCP_dom_sf"/>
</dbReference>